<dbReference type="Pfam" id="PF14072">
    <property type="entry name" value="DndB"/>
    <property type="match status" value="1"/>
</dbReference>
<proteinExistence type="predicted"/>
<evidence type="ECO:0000313" key="1">
    <source>
        <dbReference type="EMBL" id="GAI20082.1"/>
    </source>
</evidence>
<name>X1LL44_9ZZZZ</name>
<dbReference type="InterPro" id="IPR017601">
    <property type="entry name" value="DGQHR-contain_dom"/>
</dbReference>
<dbReference type="NCBIfam" id="TIGR03187">
    <property type="entry name" value="DGQHR"/>
    <property type="match status" value="1"/>
</dbReference>
<comment type="caution">
    <text evidence="1">The sequence shown here is derived from an EMBL/GenBank/DDBJ whole genome shotgun (WGS) entry which is preliminary data.</text>
</comment>
<organism evidence="1">
    <name type="scientific">marine sediment metagenome</name>
    <dbReference type="NCBI Taxonomy" id="412755"/>
    <lineage>
        <taxon>unclassified sequences</taxon>
        <taxon>metagenomes</taxon>
        <taxon>ecological metagenomes</taxon>
    </lineage>
</organism>
<dbReference type="EMBL" id="BARV01015826">
    <property type="protein sequence ID" value="GAI20082.1"/>
    <property type="molecule type" value="Genomic_DNA"/>
</dbReference>
<dbReference type="AlphaFoldDB" id="X1LL44"/>
<evidence type="ECO:0008006" key="2">
    <source>
        <dbReference type="Google" id="ProtNLM"/>
    </source>
</evidence>
<dbReference type="InterPro" id="IPR017642">
    <property type="entry name" value="DNA_S_mod_DndB"/>
</dbReference>
<sequence length="229" mass="26589">MNTELIDIGENKFLKIPVMPISQKNKNFYLAKMPARFLIDTYTVKPAEYNVEKEAARAATFPEYAEYIGDRLKEERVLTDSKKYERLESKERVEEIAEFLNRDEYALFPNTIIVTCELINTSLDYESGREADVFELLGKKPTTLSFLEEPKNIGGQMFLYIPYRKESILIIDGQHRLRGLEEADPSVIDHYEILVSFIVGFSWSVVAKLFYTINYTQKAVNKSLLYHLT</sequence>
<accession>X1LL44</accession>
<reference evidence="1" key="1">
    <citation type="journal article" date="2014" name="Front. Microbiol.">
        <title>High frequency of phylogenetically diverse reductive dehalogenase-homologous genes in deep subseafloor sedimentary metagenomes.</title>
        <authorList>
            <person name="Kawai M."/>
            <person name="Futagami T."/>
            <person name="Toyoda A."/>
            <person name="Takaki Y."/>
            <person name="Nishi S."/>
            <person name="Hori S."/>
            <person name="Arai W."/>
            <person name="Tsubouchi T."/>
            <person name="Morono Y."/>
            <person name="Uchiyama I."/>
            <person name="Ito T."/>
            <person name="Fujiyama A."/>
            <person name="Inagaki F."/>
            <person name="Takami H."/>
        </authorList>
    </citation>
    <scope>NUCLEOTIDE SEQUENCE</scope>
    <source>
        <strain evidence="1">Expedition CK06-06</strain>
    </source>
</reference>
<feature type="non-terminal residue" evidence="1">
    <location>
        <position position="229"/>
    </location>
</feature>
<gene>
    <name evidence="1" type="ORF">S06H3_27297</name>
</gene>
<protein>
    <recommendedName>
        <fullName evidence="2">DGQHR domain-containing protein</fullName>
    </recommendedName>
</protein>